<protein>
    <recommendedName>
        <fullName evidence="1">Macroglobulin domain-containing protein</fullName>
    </recommendedName>
</protein>
<reference evidence="2" key="1">
    <citation type="journal article" date="2014" name="Front. Microbiol.">
        <title>High frequency of phylogenetically diverse reductive dehalogenase-homologous genes in deep subseafloor sedimentary metagenomes.</title>
        <authorList>
            <person name="Kawai M."/>
            <person name="Futagami T."/>
            <person name="Toyoda A."/>
            <person name="Takaki Y."/>
            <person name="Nishi S."/>
            <person name="Hori S."/>
            <person name="Arai W."/>
            <person name="Tsubouchi T."/>
            <person name="Morono Y."/>
            <person name="Uchiyama I."/>
            <person name="Ito T."/>
            <person name="Fujiyama A."/>
            <person name="Inagaki F."/>
            <person name="Takami H."/>
        </authorList>
    </citation>
    <scope>NUCLEOTIDE SEQUENCE</scope>
    <source>
        <strain evidence="2">Expedition CK06-06</strain>
    </source>
</reference>
<feature type="domain" description="Macroglobulin" evidence="1">
    <location>
        <begin position="132"/>
        <end position="238"/>
    </location>
</feature>
<dbReference type="InterPro" id="IPR051802">
    <property type="entry name" value="YfhM-like"/>
</dbReference>
<accession>X0X152</accession>
<dbReference type="GO" id="GO:0004866">
    <property type="term" value="F:endopeptidase inhibitor activity"/>
    <property type="evidence" value="ECO:0007669"/>
    <property type="project" value="InterPro"/>
</dbReference>
<dbReference type="PANTHER" id="PTHR40094:SF1">
    <property type="entry name" value="UBIQUITIN DOMAIN-CONTAINING PROTEIN"/>
    <property type="match status" value="1"/>
</dbReference>
<comment type="caution">
    <text evidence="2">The sequence shown here is derived from an EMBL/GenBank/DDBJ whole genome shotgun (WGS) entry which is preliminary data.</text>
</comment>
<dbReference type="InterPro" id="IPR002890">
    <property type="entry name" value="MG2"/>
</dbReference>
<dbReference type="Gene3D" id="2.60.40.1930">
    <property type="match status" value="1"/>
</dbReference>
<sequence>LDDGGGHLILIIEPDLGLVRSLQEWTPVLRVWVQATSIGLDAFVDGQQMTAWANSLADGSPLEGAALTLYPGGVTGTTAANGLATLALLGGSDDASGYLIARHGGETAILPESTYWRGRGWQRQEPQDEYRWYVFDDRQMYRPGEEVHVKGWLRLLGMAKGGGDLELPGTSASVSYELFDARGNRLLEDRLNLNPLGGFDTSFTLPETMNLGSASLRFRLVGGRSGAGRQEHSHTIQVQEFRRPEF</sequence>
<proteinExistence type="predicted"/>
<evidence type="ECO:0000313" key="2">
    <source>
        <dbReference type="EMBL" id="GAG29157.1"/>
    </source>
</evidence>
<dbReference type="AlphaFoldDB" id="X0X152"/>
<organism evidence="2">
    <name type="scientific">marine sediment metagenome</name>
    <dbReference type="NCBI Taxonomy" id="412755"/>
    <lineage>
        <taxon>unclassified sequences</taxon>
        <taxon>metagenomes</taxon>
        <taxon>ecological metagenomes</taxon>
    </lineage>
</organism>
<gene>
    <name evidence="2" type="ORF">S01H1_69823</name>
</gene>
<dbReference type="PANTHER" id="PTHR40094">
    <property type="entry name" value="ALPHA-2-MACROGLOBULIN HOMOLOG"/>
    <property type="match status" value="1"/>
</dbReference>
<feature type="non-terminal residue" evidence="2">
    <location>
        <position position="1"/>
    </location>
</feature>
<evidence type="ECO:0000259" key="1">
    <source>
        <dbReference type="Pfam" id="PF01835"/>
    </source>
</evidence>
<feature type="non-terminal residue" evidence="2">
    <location>
        <position position="246"/>
    </location>
</feature>
<name>X0X152_9ZZZZ</name>
<dbReference type="Pfam" id="PF01835">
    <property type="entry name" value="MG2"/>
    <property type="match status" value="1"/>
</dbReference>
<dbReference type="EMBL" id="BARS01046380">
    <property type="protein sequence ID" value="GAG29157.1"/>
    <property type="molecule type" value="Genomic_DNA"/>
</dbReference>